<gene>
    <name evidence="1" type="ORF">VNO78_25286</name>
</gene>
<sequence>MKRKCRPRRETCVYSSLMPTTHGETIRVHFASRRSIYGFSEANKQILGAWDAFFKLKVSFSLDGEDESLGRHVGGTLVNRNVTTKRCCFQIHT</sequence>
<proteinExistence type="predicted"/>
<evidence type="ECO:0000313" key="2">
    <source>
        <dbReference type="Proteomes" id="UP001386955"/>
    </source>
</evidence>
<comment type="caution">
    <text evidence="1">The sequence shown here is derived from an EMBL/GenBank/DDBJ whole genome shotgun (WGS) entry which is preliminary data.</text>
</comment>
<protein>
    <submittedName>
        <fullName evidence="1">Uncharacterized protein</fullName>
    </submittedName>
</protein>
<dbReference type="EMBL" id="JAYMYS010000006">
    <property type="protein sequence ID" value="KAK7389989.1"/>
    <property type="molecule type" value="Genomic_DNA"/>
</dbReference>
<dbReference type="Proteomes" id="UP001386955">
    <property type="component" value="Unassembled WGS sequence"/>
</dbReference>
<organism evidence="1 2">
    <name type="scientific">Psophocarpus tetragonolobus</name>
    <name type="common">Winged bean</name>
    <name type="synonym">Dolichos tetragonolobus</name>
    <dbReference type="NCBI Taxonomy" id="3891"/>
    <lineage>
        <taxon>Eukaryota</taxon>
        <taxon>Viridiplantae</taxon>
        <taxon>Streptophyta</taxon>
        <taxon>Embryophyta</taxon>
        <taxon>Tracheophyta</taxon>
        <taxon>Spermatophyta</taxon>
        <taxon>Magnoliopsida</taxon>
        <taxon>eudicotyledons</taxon>
        <taxon>Gunneridae</taxon>
        <taxon>Pentapetalae</taxon>
        <taxon>rosids</taxon>
        <taxon>fabids</taxon>
        <taxon>Fabales</taxon>
        <taxon>Fabaceae</taxon>
        <taxon>Papilionoideae</taxon>
        <taxon>50 kb inversion clade</taxon>
        <taxon>NPAAA clade</taxon>
        <taxon>indigoferoid/millettioid clade</taxon>
        <taxon>Phaseoleae</taxon>
        <taxon>Psophocarpus</taxon>
    </lineage>
</organism>
<reference evidence="1 2" key="1">
    <citation type="submission" date="2024-01" db="EMBL/GenBank/DDBJ databases">
        <title>The genomes of 5 underutilized Papilionoideae crops provide insights into root nodulation and disease resistanc.</title>
        <authorList>
            <person name="Jiang F."/>
        </authorList>
    </citation>
    <scope>NUCLEOTIDE SEQUENCE [LARGE SCALE GENOMIC DNA]</scope>
    <source>
        <strain evidence="1">DUOXIRENSHENG_FW03</strain>
        <tissue evidence="1">Leaves</tissue>
    </source>
</reference>
<accession>A0AAN9S5N0</accession>
<dbReference type="AlphaFoldDB" id="A0AAN9S5N0"/>
<keyword evidence="2" id="KW-1185">Reference proteome</keyword>
<evidence type="ECO:0000313" key="1">
    <source>
        <dbReference type="EMBL" id="KAK7389989.1"/>
    </source>
</evidence>
<name>A0AAN9S5N0_PSOTE</name>